<sequence length="38" mass="4420">MKYHLQMFLFLVLAFTVSRSTADDDLAQFVRTVMSFSC</sequence>
<reference evidence="2 3" key="1">
    <citation type="submission" date="2022-05" db="EMBL/GenBank/DDBJ databases">
        <authorList>
            <consortium name="Genoscope - CEA"/>
            <person name="William W."/>
        </authorList>
    </citation>
    <scope>NUCLEOTIDE SEQUENCE [LARGE SCALE GENOMIC DNA]</scope>
</reference>
<gene>
    <name evidence="2" type="ORF">PLOB_00005750</name>
</gene>
<feature type="signal peptide" evidence="1">
    <location>
        <begin position="1"/>
        <end position="22"/>
    </location>
</feature>
<organism evidence="2 3">
    <name type="scientific">Porites lobata</name>
    <dbReference type="NCBI Taxonomy" id="104759"/>
    <lineage>
        <taxon>Eukaryota</taxon>
        <taxon>Metazoa</taxon>
        <taxon>Cnidaria</taxon>
        <taxon>Anthozoa</taxon>
        <taxon>Hexacorallia</taxon>
        <taxon>Scleractinia</taxon>
        <taxon>Fungiina</taxon>
        <taxon>Poritidae</taxon>
        <taxon>Porites</taxon>
    </lineage>
</organism>
<evidence type="ECO:0000313" key="2">
    <source>
        <dbReference type="EMBL" id="CAH3163335.1"/>
    </source>
</evidence>
<dbReference type="EMBL" id="CALNXK010000126">
    <property type="protein sequence ID" value="CAH3163335.1"/>
    <property type="molecule type" value="Genomic_DNA"/>
</dbReference>
<evidence type="ECO:0000313" key="3">
    <source>
        <dbReference type="Proteomes" id="UP001159405"/>
    </source>
</evidence>
<dbReference type="Proteomes" id="UP001159405">
    <property type="component" value="Unassembled WGS sequence"/>
</dbReference>
<protein>
    <submittedName>
        <fullName evidence="2">Uncharacterized protein</fullName>
    </submittedName>
</protein>
<comment type="caution">
    <text evidence="2">The sequence shown here is derived from an EMBL/GenBank/DDBJ whole genome shotgun (WGS) entry which is preliminary data.</text>
</comment>
<feature type="chain" id="PRO_5045905083" evidence="1">
    <location>
        <begin position="23"/>
        <end position="38"/>
    </location>
</feature>
<name>A0ABN8QG20_9CNID</name>
<proteinExistence type="predicted"/>
<keyword evidence="1" id="KW-0732">Signal</keyword>
<keyword evidence="3" id="KW-1185">Reference proteome</keyword>
<evidence type="ECO:0000256" key="1">
    <source>
        <dbReference type="SAM" id="SignalP"/>
    </source>
</evidence>
<accession>A0ABN8QG20</accession>